<evidence type="ECO:0000313" key="1">
    <source>
        <dbReference type="EMBL" id="NYJ08223.1"/>
    </source>
</evidence>
<organism evidence="1 2">
    <name type="scientific">Petropleomorpha daqingensis</name>
    <dbReference type="NCBI Taxonomy" id="2026353"/>
    <lineage>
        <taxon>Bacteria</taxon>
        <taxon>Bacillati</taxon>
        <taxon>Actinomycetota</taxon>
        <taxon>Actinomycetes</taxon>
        <taxon>Geodermatophilales</taxon>
        <taxon>Geodermatophilaceae</taxon>
        <taxon>Petropleomorpha</taxon>
    </lineage>
</organism>
<comment type="caution">
    <text evidence="1">The sequence shown here is derived from an EMBL/GenBank/DDBJ whole genome shotgun (WGS) entry which is preliminary data.</text>
</comment>
<reference evidence="1 2" key="1">
    <citation type="submission" date="2020-07" db="EMBL/GenBank/DDBJ databases">
        <title>Sequencing the genomes of 1000 actinobacteria strains.</title>
        <authorList>
            <person name="Klenk H.-P."/>
        </authorList>
    </citation>
    <scope>NUCLEOTIDE SEQUENCE [LARGE SCALE GENOMIC DNA]</scope>
    <source>
        <strain evidence="1 2">DSM 104001</strain>
    </source>
</reference>
<dbReference type="RefSeq" id="WP_179720636.1">
    <property type="nucleotide sequence ID" value="NZ_JACBZT010000001.1"/>
</dbReference>
<name>A0A853CQM2_9ACTN</name>
<gene>
    <name evidence="1" type="ORF">GGQ55_004501</name>
</gene>
<evidence type="ECO:0000313" key="2">
    <source>
        <dbReference type="Proteomes" id="UP000541969"/>
    </source>
</evidence>
<accession>A0A853CQM2</accession>
<sequence>MEFASRHGLEHEHTRRELTHRWESYPFGFGNWRRARNVVRGTLSGRSITAFEYHFVLWSDDETVERDAFRHFLVCVVDLDHPVPALSAVRRDRLVWHPDEVEGEEFPVDSARWQQLYVVTGVDADFARTVLNDDRAQRCLQIDARAEWRFVGDEFIFWIESGLVDESLAVALDILRPLIVAAESYPR</sequence>
<proteinExistence type="predicted"/>
<protein>
    <submittedName>
        <fullName evidence="1">Uncharacterized protein</fullName>
    </submittedName>
</protein>
<dbReference type="Proteomes" id="UP000541969">
    <property type="component" value="Unassembled WGS sequence"/>
</dbReference>
<dbReference type="EMBL" id="JACBZT010000001">
    <property type="protein sequence ID" value="NYJ08223.1"/>
    <property type="molecule type" value="Genomic_DNA"/>
</dbReference>
<keyword evidence="2" id="KW-1185">Reference proteome</keyword>
<dbReference type="AlphaFoldDB" id="A0A853CQM2"/>